<dbReference type="AlphaFoldDB" id="A0A3L7A615"/>
<reference evidence="1 2" key="1">
    <citation type="submission" date="2018-10" db="EMBL/GenBank/DDBJ databases">
        <title>Xanthobacter tagetidis genome sequencing and assembly.</title>
        <authorList>
            <person name="Maclea K.S."/>
            <person name="Goen A.E."/>
            <person name="Fatima S.A."/>
        </authorList>
    </citation>
    <scope>NUCLEOTIDE SEQUENCE [LARGE SCALE GENOMIC DNA]</scope>
    <source>
        <strain evidence="1 2">ATCC 700314</strain>
    </source>
</reference>
<evidence type="ECO:0000313" key="1">
    <source>
        <dbReference type="EMBL" id="RLP75485.1"/>
    </source>
</evidence>
<dbReference type="Proteomes" id="UP000269692">
    <property type="component" value="Unassembled WGS sequence"/>
</dbReference>
<proteinExistence type="predicted"/>
<protein>
    <submittedName>
        <fullName evidence="1">Uncharacterized protein</fullName>
    </submittedName>
</protein>
<organism evidence="1 2">
    <name type="scientific">Xanthobacter tagetidis</name>
    <dbReference type="NCBI Taxonomy" id="60216"/>
    <lineage>
        <taxon>Bacteria</taxon>
        <taxon>Pseudomonadati</taxon>
        <taxon>Pseudomonadota</taxon>
        <taxon>Alphaproteobacteria</taxon>
        <taxon>Hyphomicrobiales</taxon>
        <taxon>Xanthobacteraceae</taxon>
        <taxon>Xanthobacter</taxon>
    </lineage>
</organism>
<accession>A0A3L7A615</accession>
<sequence length="263" mass="29271">METTASIDLPTRDLIDGIVWQPLASMLDPHGEWQRLGAQTLMMQWTVLDGVSFIPNLLDLPTIEDAPNWRRIQREPWARKIIMGLASYGNEPNARRDVAQLAALSAKVARARLPFKPSAYYFPVEIDPTWQGAAQIGPLLADIPRPLWVSCYDNSNVGGAALGDWLASFLPKDVGVMLQDGLGGHMRTAESARQYVEALRVRLGPERVALIPEAFRPDGSGGLRAATAQELRPQLDTYRGIETYVFEGPHYLTRRIIRQLTEG</sequence>
<name>A0A3L7A615_9HYPH</name>
<keyword evidence="2" id="KW-1185">Reference proteome</keyword>
<comment type="caution">
    <text evidence="1">The sequence shown here is derived from an EMBL/GenBank/DDBJ whole genome shotgun (WGS) entry which is preliminary data.</text>
</comment>
<dbReference type="OrthoDB" id="8445543at2"/>
<evidence type="ECO:0000313" key="2">
    <source>
        <dbReference type="Proteomes" id="UP000269692"/>
    </source>
</evidence>
<gene>
    <name evidence="1" type="ORF">D9R14_17045</name>
</gene>
<dbReference type="EMBL" id="RCTF01000015">
    <property type="protein sequence ID" value="RLP75485.1"/>
    <property type="molecule type" value="Genomic_DNA"/>
</dbReference>